<dbReference type="AlphaFoldDB" id="A0AAV2QIK4"/>
<dbReference type="SUPFAM" id="SSF54001">
    <property type="entry name" value="Cysteine proteinases"/>
    <property type="match status" value="1"/>
</dbReference>
<keyword evidence="4" id="KW-1185">Reference proteome</keyword>
<proteinExistence type="inferred from homology"/>
<dbReference type="InterPro" id="IPR013783">
    <property type="entry name" value="Ig-like_fold"/>
</dbReference>
<dbReference type="InterPro" id="IPR001102">
    <property type="entry name" value="Transglutaminase_N"/>
</dbReference>
<dbReference type="GO" id="GO:0003810">
    <property type="term" value="F:protein-glutamine gamma-glutamyltransferase activity"/>
    <property type="evidence" value="ECO:0007669"/>
    <property type="project" value="TreeGrafter"/>
</dbReference>
<accession>A0AAV2QIK4</accession>
<dbReference type="Pfam" id="PF00868">
    <property type="entry name" value="Transglut_N"/>
    <property type="match status" value="1"/>
</dbReference>
<dbReference type="EMBL" id="CAXKWB010006336">
    <property type="protein sequence ID" value="CAL4082363.1"/>
    <property type="molecule type" value="Genomic_DNA"/>
</dbReference>
<feature type="non-terminal residue" evidence="3">
    <location>
        <position position="375"/>
    </location>
</feature>
<dbReference type="Gene3D" id="3.90.260.10">
    <property type="entry name" value="Transglutaminase-like"/>
    <property type="match status" value="1"/>
</dbReference>
<evidence type="ECO:0000313" key="4">
    <source>
        <dbReference type="Proteomes" id="UP001497623"/>
    </source>
</evidence>
<dbReference type="InterPro" id="IPR038765">
    <property type="entry name" value="Papain-like_cys_pep_sf"/>
</dbReference>
<organism evidence="3 4">
    <name type="scientific">Meganyctiphanes norvegica</name>
    <name type="common">Northern krill</name>
    <name type="synonym">Thysanopoda norvegica</name>
    <dbReference type="NCBI Taxonomy" id="48144"/>
    <lineage>
        <taxon>Eukaryota</taxon>
        <taxon>Metazoa</taxon>
        <taxon>Ecdysozoa</taxon>
        <taxon>Arthropoda</taxon>
        <taxon>Crustacea</taxon>
        <taxon>Multicrustacea</taxon>
        <taxon>Malacostraca</taxon>
        <taxon>Eumalacostraca</taxon>
        <taxon>Eucarida</taxon>
        <taxon>Euphausiacea</taxon>
        <taxon>Euphausiidae</taxon>
        <taxon>Meganyctiphanes</taxon>
    </lineage>
</organism>
<dbReference type="InterPro" id="IPR050779">
    <property type="entry name" value="Transglutaminase"/>
</dbReference>
<sequence>MVAGSSDDSSYPGPFRCNKGSQYYCRNYHRQGSGKQATSHGSDLNSRRGNSYFNWISSLRSKQVNDFKQKRSDEQSEEQPSSHLVNKLDRVHWYIEGNARNHNTIKYDFVHKKNPKPVLRRGQEFYLALRFRDKDFDIKRDKIVMYFRFGSRPSVNKGTMAVIGVYNDEFTMSKNDWDVRIDSGSIGKDLMLQVFIPPSAPVGIWRLDVVSSLHGHHSHNAMHLYEDETDVFILFNPWCSDDLVFMENNDKREEYVLNDHGKVFMGSYRCPQGRPWAFDQFESMVLPVAAYILELADITDTERGNPVHVVRALSAMVHNPYKGGIMEGRWDGKYKDGYAPYKWTGSARILEEYSSNGYRPVKYGQCWVFSAIVTT</sequence>
<name>A0AAV2QIK4_MEGNR</name>
<dbReference type="PANTHER" id="PTHR11590:SF40">
    <property type="entry name" value="HEMOCYTE PROTEIN-GLUTAMINE GAMMA-GLUTAMYLTRANSFERASE-LIKE PROTEIN"/>
    <property type="match status" value="1"/>
</dbReference>
<comment type="caution">
    <text evidence="3">The sequence shown here is derived from an EMBL/GenBank/DDBJ whole genome shotgun (WGS) entry which is preliminary data.</text>
</comment>
<dbReference type="InterPro" id="IPR036985">
    <property type="entry name" value="Transglutaminase-like_sf"/>
</dbReference>
<dbReference type="SUPFAM" id="SSF81296">
    <property type="entry name" value="E set domains"/>
    <property type="match status" value="1"/>
</dbReference>
<protein>
    <recommendedName>
        <fullName evidence="2">Transglutaminase N-terminal domain-containing protein</fullName>
    </recommendedName>
</protein>
<gene>
    <name evidence="3" type="ORF">MNOR_LOCUS11875</name>
</gene>
<dbReference type="Proteomes" id="UP001497623">
    <property type="component" value="Unassembled WGS sequence"/>
</dbReference>
<evidence type="ECO:0000313" key="3">
    <source>
        <dbReference type="EMBL" id="CAL4082363.1"/>
    </source>
</evidence>
<dbReference type="Gene3D" id="2.60.40.10">
    <property type="entry name" value="Immunoglobulins"/>
    <property type="match status" value="1"/>
</dbReference>
<reference evidence="3 4" key="1">
    <citation type="submission" date="2024-05" db="EMBL/GenBank/DDBJ databases">
        <authorList>
            <person name="Wallberg A."/>
        </authorList>
    </citation>
    <scope>NUCLEOTIDE SEQUENCE [LARGE SCALE GENOMIC DNA]</scope>
</reference>
<dbReference type="PANTHER" id="PTHR11590">
    <property type="entry name" value="PROTEIN-GLUTAMINE GAMMA-GLUTAMYLTRANSFERASE"/>
    <property type="match status" value="1"/>
</dbReference>
<evidence type="ECO:0000259" key="2">
    <source>
        <dbReference type="Pfam" id="PF00868"/>
    </source>
</evidence>
<comment type="similarity">
    <text evidence="1">Belongs to the transglutaminase superfamily. Transglutaminase family.</text>
</comment>
<dbReference type="InterPro" id="IPR014756">
    <property type="entry name" value="Ig_E-set"/>
</dbReference>
<evidence type="ECO:0000256" key="1">
    <source>
        <dbReference type="ARBA" id="ARBA00005968"/>
    </source>
</evidence>
<feature type="domain" description="Transglutaminase N-terminal" evidence="2">
    <location>
        <begin position="90"/>
        <end position="210"/>
    </location>
</feature>